<dbReference type="Gene3D" id="1.10.10.60">
    <property type="entry name" value="Homeodomain-like"/>
    <property type="match status" value="2"/>
</dbReference>
<dbReference type="EMBL" id="AP018227">
    <property type="protein sequence ID" value="BAY87585.1"/>
    <property type="molecule type" value="Genomic_DNA"/>
</dbReference>
<dbReference type="GO" id="GO:0003700">
    <property type="term" value="F:DNA-binding transcription factor activity"/>
    <property type="evidence" value="ECO:0007669"/>
    <property type="project" value="InterPro"/>
</dbReference>
<organism evidence="5 6">
    <name type="scientific">Calothrix parasitica NIES-267</name>
    <dbReference type="NCBI Taxonomy" id="1973488"/>
    <lineage>
        <taxon>Bacteria</taxon>
        <taxon>Bacillati</taxon>
        <taxon>Cyanobacteriota</taxon>
        <taxon>Cyanophyceae</taxon>
        <taxon>Nostocales</taxon>
        <taxon>Calotrichaceae</taxon>
        <taxon>Calothrix</taxon>
    </lineage>
</organism>
<proteinExistence type="predicted"/>
<evidence type="ECO:0000256" key="3">
    <source>
        <dbReference type="ARBA" id="ARBA00023163"/>
    </source>
</evidence>
<evidence type="ECO:0000256" key="2">
    <source>
        <dbReference type="ARBA" id="ARBA00023125"/>
    </source>
</evidence>
<dbReference type="Pfam" id="PF12833">
    <property type="entry name" value="HTH_18"/>
    <property type="match status" value="1"/>
</dbReference>
<dbReference type="PANTHER" id="PTHR46796:SF6">
    <property type="entry name" value="ARAC SUBFAMILY"/>
    <property type="match status" value="1"/>
</dbReference>
<keyword evidence="6" id="KW-1185">Reference proteome</keyword>
<dbReference type="PANTHER" id="PTHR46796">
    <property type="entry name" value="HTH-TYPE TRANSCRIPTIONAL ACTIVATOR RHAS-RELATED"/>
    <property type="match status" value="1"/>
</dbReference>
<accession>A0A1Z4M2A1</accession>
<dbReference type="PRINTS" id="PR00032">
    <property type="entry name" value="HTHARAC"/>
</dbReference>
<dbReference type="InterPro" id="IPR018060">
    <property type="entry name" value="HTH_AraC"/>
</dbReference>
<protein>
    <submittedName>
        <fullName evidence="5">AraC family transcriptional regulator</fullName>
    </submittedName>
</protein>
<name>A0A1Z4M2A1_9CYAN</name>
<dbReference type="InterPro" id="IPR020449">
    <property type="entry name" value="Tscrpt_reg_AraC-type_HTH"/>
</dbReference>
<dbReference type="PROSITE" id="PS01124">
    <property type="entry name" value="HTH_ARAC_FAMILY_2"/>
    <property type="match status" value="1"/>
</dbReference>
<keyword evidence="3" id="KW-0804">Transcription</keyword>
<keyword evidence="2" id="KW-0238">DNA-binding</keyword>
<dbReference type="AlphaFoldDB" id="A0A1Z4M2A1"/>
<evidence type="ECO:0000313" key="5">
    <source>
        <dbReference type="EMBL" id="BAY87585.1"/>
    </source>
</evidence>
<dbReference type="GO" id="GO:0043565">
    <property type="term" value="F:sequence-specific DNA binding"/>
    <property type="evidence" value="ECO:0007669"/>
    <property type="project" value="InterPro"/>
</dbReference>
<dbReference type="InterPro" id="IPR018062">
    <property type="entry name" value="HTH_AraC-typ_CS"/>
</dbReference>
<sequence>MKIDFNSQNNKSPINLSPIISSTDKGWNNIGVGYYSLPANETPEISFSQHVIAVHVDKYPIKGERILEGRVVKETYTNGKIAIYPANVIQAMNWDKRIEFINLSLEHKFIENCADTIYSNNIEILPQFAIEDPVIYSLGLALKTEVESDNNGNLLYAESAATMLAVHILRHYAVQKPVVNNFVGGIPRFKLKLVINYINDNLDQDFGLIQLARLINISPNHFIRLFKRSIGVTPYQYVLECRINKAKQLLKNQKLTITEISHQLGFYDQSRFTNTFRKRVGITPKKYRDNL</sequence>
<evidence type="ECO:0000256" key="1">
    <source>
        <dbReference type="ARBA" id="ARBA00023015"/>
    </source>
</evidence>
<dbReference type="PROSITE" id="PS00041">
    <property type="entry name" value="HTH_ARAC_FAMILY_1"/>
    <property type="match status" value="1"/>
</dbReference>
<feature type="domain" description="HTH araC/xylS-type" evidence="4">
    <location>
        <begin position="192"/>
        <end position="290"/>
    </location>
</feature>
<dbReference type="InterPro" id="IPR050204">
    <property type="entry name" value="AraC_XylS_family_regulators"/>
</dbReference>
<evidence type="ECO:0000313" key="6">
    <source>
        <dbReference type="Proteomes" id="UP000218418"/>
    </source>
</evidence>
<dbReference type="OrthoDB" id="516605at2"/>
<reference evidence="5 6" key="1">
    <citation type="submission" date="2017-06" db="EMBL/GenBank/DDBJ databases">
        <title>Genome sequencing of cyanobaciteial culture collection at National Institute for Environmental Studies (NIES).</title>
        <authorList>
            <person name="Hirose Y."/>
            <person name="Shimura Y."/>
            <person name="Fujisawa T."/>
            <person name="Nakamura Y."/>
            <person name="Kawachi M."/>
        </authorList>
    </citation>
    <scope>NUCLEOTIDE SEQUENCE [LARGE SCALE GENOMIC DNA]</scope>
    <source>
        <strain evidence="5 6">NIES-267</strain>
    </source>
</reference>
<gene>
    <name evidence="5" type="ORF">NIES267_71090</name>
</gene>
<dbReference type="Proteomes" id="UP000218418">
    <property type="component" value="Chromosome"/>
</dbReference>
<keyword evidence="1" id="KW-0805">Transcription regulation</keyword>
<dbReference type="SMART" id="SM00342">
    <property type="entry name" value="HTH_ARAC"/>
    <property type="match status" value="1"/>
</dbReference>
<dbReference type="SUPFAM" id="SSF46689">
    <property type="entry name" value="Homeodomain-like"/>
    <property type="match status" value="2"/>
</dbReference>
<dbReference type="InterPro" id="IPR009057">
    <property type="entry name" value="Homeodomain-like_sf"/>
</dbReference>
<evidence type="ECO:0000259" key="4">
    <source>
        <dbReference type="PROSITE" id="PS01124"/>
    </source>
</evidence>